<dbReference type="InterPro" id="IPR036249">
    <property type="entry name" value="Thioredoxin-like_sf"/>
</dbReference>
<evidence type="ECO:0000256" key="5">
    <source>
        <dbReference type="ARBA" id="ARBA00047960"/>
    </source>
</evidence>
<accession>A0A921YTL3</accession>
<keyword evidence="9" id="KW-1185">Reference proteome</keyword>
<dbReference type="GO" id="GO:0006749">
    <property type="term" value="P:glutathione metabolic process"/>
    <property type="evidence" value="ECO:0007669"/>
    <property type="project" value="TreeGrafter"/>
</dbReference>
<comment type="caution">
    <text evidence="8">The sequence shown here is derived from an EMBL/GenBank/DDBJ whole genome shotgun (WGS) entry which is preliminary data.</text>
</comment>
<dbReference type="EMBL" id="JH668311">
    <property type="protein sequence ID" value="KAG6444579.1"/>
    <property type="molecule type" value="Genomic_DNA"/>
</dbReference>
<comment type="subcellular location">
    <subcellularLocation>
        <location evidence="1">Cytoplasm</location>
    </subcellularLocation>
</comment>
<dbReference type="FunFam" id="1.20.1050.10:FF:000039">
    <property type="entry name" value="Glutathione S-transferase theta-1"/>
    <property type="match status" value="1"/>
</dbReference>
<dbReference type="SUPFAM" id="SSF47616">
    <property type="entry name" value="GST C-terminal domain-like"/>
    <property type="match status" value="1"/>
</dbReference>
<feature type="domain" description="GST C-terminal" evidence="7">
    <location>
        <begin position="88"/>
        <end position="221"/>
    </location>
</feature>
<dbReference type="Gene3D" id="3.40.30.10">
    <property type="entry name" value="Glutaredoxin"/>
    <property type="match status" value="1"/>
</dbReference>
<dbReference type="Pfam" id="PF00043">
    <property type="entry name" value="GST_C"/>
    <property type="match status" value="1"/>
</dbReference>
<dbReference type="InterPro" id="IPR051369">
    <property type="entry name" value="GST_Theta"/>
</dbReference>
<dbReference type="GO" id="GO:0004364">
    <property type="term" value="F:glutathione transferase activity"/>
    <property type="evidence" value="ECO:0007669"/>
    <property type="project" value="UniProtKB-EC"/>
</dbReference>
<reference evidence="8" key="2">
    <citation type="submission" date="2020-12" db="EMBL/GenBank/DDBJ databases">
        <authorList>
            <person name="Kanost M."/>
        </authorList>
    </citation>
    <scope>NUCLEOTIDE SEQUENCE</scope>
</reference>
<evidence type="ECO:0000256" key="3">
    <source>
        <dbReference type="ARBA" id="ARBA00022490"/>
    </source>
</evidence>
<dbReference type="GO" id="GO:0005737">
    <property type="term" value="C:cytoplasm"/>
    <property type="evidence" value="ECO:0007669"/>
    <property type="project" value="UniProtKB-SubCell"/>
</dbReference>
<comment type="catalytic activity">
    <reaction evidence="5">
        <text>RX + glutathione = an S-substituted glutathione + a halide anion + H(+)</text>
        <dbReference type="Rhea" id="RHEA:16437"/>
        <dbReference type="ChEBI" id="CHEBI:15378"/>
        <dbReference type="ChEBI" id="CHEBI:16042"/>
        <dbReference type="ChEBI" id="CHEBI:17792"/>
        <dbReference type="ChEBI" id="CHEBI:57925"/>
        <dbReference type="ChEBI" id="CHEBI:90779"/>
        <dbReference type="EC" id="2.5.1.18"/>
    </reaction>
</comment>
<organism evidence="8 9">
    <name type="scientific">Manduca sexta</name>
    <name type="common">Tobacco hawkmoth</name>
    <name type="synonym">Tobacco hornworm</name>
    <dbReference type="NCBI Taxonomy" id="7130"/>
    <lineage>
        <taxon>Eukaryota</taxon>
        <taxon>Metazoa</taxon>
        <taxon>Ecdysozoa</taxon>
        <taxon>Arthropoda</taxon>
        <taxon>Hexapoda</taxon>
        <taxon>Insecta</taxon>
        <taxon>Pterygota</taxon>
        <taxon>Neoptera</taxon>
        <taxon>Endopterygota</taxon>
        <taxon>Lepidoptera</taxon>
        <taxon>Glossata</taxon>
        <taxon>Ditrysia</taxon>
        <taxon>Bombycoidea</taxon>
        <taxon>Sphingidae</taxon>
        <taxon>Sphinginae</taxon>
        <taxon>Sphingini</taxon>
        <taxon>Manduca</taxon>
    </lineage>
</organism>
<dbReference type="SFLD" id="SFLDS00019">
    <property type="entry name" value="Glutathione_Transferase_(cytos"/>
    <property type="match status" value="1"/>
</dbReference>
<dbReference type="InterPro" id="IPR040077">
    <property type="entry name" value="GST_C_Theta"/>
</dbReference>
<evidence type="ECO:0000256" key="2">
    <source>
        <dbReference type="ARBA" id="ARBA00009899"/>
    </source>
</evidence>
<evidence type="ECO:0000256" key="4">
    <source>
        <dbReference type="ARBA" id="ARBA00022679"/>
    </source>
</evidence>
<dbReference type="Proteomes" id="UP000791440">
    <property type="component" value="Unassembled WGS sequence"/>
</dbReference>
<reference evidence="8" key="1">
    <citation type="journal article" date="2016" name="Insect Biochem. Mol. Biol.">
        <title>Multifaceted biological insights from a draft genome sequence of the tobacco hornworm moth, Manduca sexta.</title>
        <authorList>
            <person name="Kanost M.R."/>
            <person name="Arrese E.L."/>
            <person name="Cao X."/>
            <person name="Chen Y.R."/>
            <person name="Chellapilla S."/>
            <person name="Goldsmith M.R."/>
            <person name="Grosse-Wilde E."/>
            <person name="Heckel D.G."/>
            <person name="Herndon N."/>
            <person name="Jiang H."/>
            <person name="Papanicolaou A."/>
            <person name="Qu J."/>
            <person name="Soulages J.L."/>
            <person name="Vogel H."/>
            <person name="Walters J."/>
            <person name="Waterhouse R.M."/>
            <person name="Ahn S.J."/>
            <person name="Almeida F.C."/>
            <person name="An C."/>
            <person name="Aqrawi P."/>
            <person name="Bretschneider A."/>
            <person name="Bryant W.B."/>
            <person name="Bucks S."/>
            <person name="Chao H."/>
            <person name="Chevignon G."/>
            <person name="Christen J.M."/>
            <person name="Clarke D.F."/>
            <person name="Dittmer N.T."/>
            <person name="Ferguson L.C.F."/>
            <person name="Garavelou S."/>
            <person name="Gordon K.H.J."/>
            <person name="Gunaratna R.T."/>
            <person name="Han Y."/>
            <person name="Hauser F."/>
            <person name="He Y."/>
            <person name="Heidel-Fischer H."/>
            <person name="Hirsh A."/>
            <person name="Hu Y."/>
            <person name="Jiang H."/>
            <person name="Kalra D."/>
            <person name="Klinner C."/>
            <person name="Konig C."/>
            <person name="Kovar C."/>
            <person name="Kroll A.R."/>
            <person name="Kuwar S.S."/>
            <person name="Lee S.L."/>
            <person name="Lehman R."/>
            <person name="Li K."/>
            <person name="Li Z."/>
            <person name="Liang H."/>
            <person name="Lovelace S."/>
            <person name="Lu Z."/>
            <person name="Mansfield J.H."/>
            <person name="McCulloch K.J."/>
            <person name="Mathew T."/>
            <person name="Morton B."/>
            <person name="Muzny D.M."/>
            <person name="Neunemann D."/>
            <person name="Ongeri F."/>
            <person name="Pauchet Y."/>
            <person name="Pu L.L."/>
            <person name="Pyrousis I."/>
            <person name="Rao X.J."/>
            <person name="Redding A."/>
            <person name="Roesel C."/>
            <person name="Sanchez-Gracia A."/>
            <person name="Schaack S."/>
            <person name="Shukla A."/>
            <person name="Tetreau G."/>
            <person name="Wang Y."/>
            <person name="Xiong G.H."/>
            <person name="Traut W."/>
            <person name="Walsh T.K."/>
            <person name="Worley K.C."/>
            <person name="Wu D."/>
            <person name="Wu W."/>
            <person name="Wu Y.Q."/>
            <person name="Zhang X."/>
            <person name="Zou Z."/>
            <person name="Zucker H."/>
            <person name="Briscoe A.D."/>
            <person name="Burmester T."/>
            <person name="Clem R.J."/>
            <person name="Feyereisen R."/>
            <person name="Grimmelikhuijzen C.J.P."/>
            <person name="Hamodrakas S.J."/>
            <person name="Hansson B.S."/>
            <person name="Huguet E."/>
            <person name="Jermiin L.S."/>
            <person name="Lan Q."/>
            <person name="Lehman H.K."/>
            <person name="Lorenzen M."/>
            <person name="Merzendorfer H."/>
            <person name="Michalopoulos I."/>
            <person name="Morton D.B."/>
            <person name="Muthukrishnan S."/>
            <person name="Oakeshott J.G."/>
            <person name="Palmer W."/>
            <person name="Park Y."/>
            <person name="Passarelli A.L."/>
            <person name="Rozas J."/>
            <person name="Schwartz L.M."/>
            <person name="Smith W."/>
            <person name="Southgate A."/>
            <person name="Vilcinskas A."/>
            <person name="Vogt R."/>
            <person name="Wang P."/>
            <person name="Werren J."/>
            <person name="Yu X.Q."/>
            <person name="Zhou J.J."/>
            <person name="Brown S.J."/>
            <person name="Scherer S.E."/>
            <person name="Richards S."/>
            <person name="Blissard G.W."/>
        </authorList>
    </citation>
    <scope>NUCLEOTIDE SEQUENCE</scope>
</reference>
<dbReference type="AlphaFoldDB" id="A0A921YTL3"/>
<dbReference type="SFLD" id="SFLDG00358">
    <property type="entry name" value="Main_(cytGST)"/>
    <property type="match status" value="1"/>
</dbReference>
<sequence length="228" mass="26732">MVIKLYYDLMSQPSRVLYILLKTIKCEFEPKYVNLRKAEHYSYEFTNVNRMQRVPVIDHDGFVLTESIAIMKYLSRENFIPDALYPKDSKLQARVEEFLEWHHVGLRLHCAMYFRVAYMNPILTGSKLDDKTIENYKRRMLTALEDLDTKWLGRGTEYIAGDTITVADLVAACELEQPRMASFEPAREYANIAAWWPKVRHHFSPHYEEAHNILNKIIKKVGQASAKL</sequence>
<evidence type="ECO:0000313" key="9">
    <source>
        <dbReference type="Proteomes" id="UP000791440"/>
    </source>
</evidence>
<dbReference type="PROSITE" id="PS50404">
    <property type="entry name" value="GST_NTER"/>
    <property type="match status" value="1"/>
</dbReference>
<dbReference type="InterPro" id="IPR040079">
    <property type="entry name" value="Glutathione_S-Trfase"/>
</dbReference>
<dbReference type="InterPro" id="IPR004045">
    <property type="entry name" value="Glutathione_S-Trfase_N"/>
</dbReference>
<name>A0A921YTL3_MANSE</name>
<evidence type="ECO:0000313" key="8">
    <source>
        <dbReference type="EMBL" id="KAG6444579.1"/>
    </source>
</evidence>
<feature type="domain" description="GST N-terminal" evidence="6">
    <location>
        <begin position="1"/>
        <end position="82"/>
    </location>
</feature>
<dbReference type="PANTHER" id="PTHR43917">
    <property type="match status" value="1"/>
</dbReference>
<dbReference type="SUPFAM" id="SSF52833">
    <property type="entry name" value="Thioredoxin-like"/>
    <property type="match status" value="1"/>
</dbReference>
<keyword evidence="3" id="KW-0963">Cytoplasm</keyword>
<dbReference type="CDD" id="cd03183">
    <property type="entry name" value="GST_C_Theta"/>
    <property type="match status" value="1"/>
</dbReference>
<comment type="similarity">
    <text evidence="2">Belongs to the GST superfamily. Theta family.</text>
</comment>
<proteinExistence type="inferred from homology"/>
<dbReference type="InterPro" id="IPR010987">
    <property type="entry name" value="Glutathione-S-Trfase_C-like"/>
</dbReference>
<dbReference type="InterPro" id="IPR004046">
    <property type="entry name" value="GST_C"/>
</dbReference>
<gene>
    <name evidence="8" type="ORF">O3G_MSEX003456</name>
</gene>
<dbReference type="PROSITE" id="PS50405">
    <property type="entry name" value="GST_CTER"/>
    <property type="match status" value="1"/>
</dbReference>
<dbReference type="InterPro" id="IPR036282">
    <property type="entry name" value="Glutathione-S-Trfase_C_sf"/>
</dbReference>
<evidence type="ECO:0000259" key="6">
    <source>
        <dbReference type="PROSITE" id="PS50404"/>
    </source>
</evidence>
<dbReference type="Pfam" id="PF02798">
    <property type="entry name" value="GST_N"/>
    <property type="match status" value="1"/>
</dbReference>
<dbReference type="Gene3D" id="1.20.1050.10">
    <property type="match status" value="1"/>
</dbReference>
<dbReference type="PANTHER" id="PTHR43917:SF8">
    <property type="entry name" value="GH16740P-RELATED"/>
    <property type="match status" value="1"/>
</dbReference>
<keyword evidence="4" id="KW-0808">Transferase</keyword>
<evidence type="ECO:0000256" key="1">
    <source>
        <dbReference type="ARBA" id="ARBA00004496"/>
    </source>
</evidence>
<evidence type="ECO:0000259" key="7">
    <source>
        <dbReference type="PROSITE" id="PS50405"/>
    </source>
</evidence>
<protein>
    <submittedName>
        <fullName evidence="8">Uncharacterized protein</fullName>
    </submittedName>
</protein>